<reference evidence="2" key="1">
    <citation type="journal article" date="2013" name="Genetics">
        <title>The draft genome and transcriptome of Panagrellus redivivus are shaped by the harsh demands of a free-living lifestyle.</title>
        <authorList>
            <person name="Srinivasan J."/>
            <person name="Dillman A.R."/>
            <person name="Macchietto M.G."/>
            <person name="Heikkinen L."/>
            <person name="Lakso M."/>
            <person name="Fracchia K.M."/>
            <person name="Antoshechkin I."/>
            <person name="Mortazavi A."/>
            <person name="Wong G."/>
            <person name="Sternberg P.W."/>
        </authorList>
    </citation>
    <scope>NUCLEOTIDE SEQUENCE [LARGE SCALE GENOMIC DNA]</scope>
    <source>
        <strain evidence="2">MT8872</strain>
    </source>
</reference>
<organism evidence="2 3">
    <name type="scientific">Panagrellus redivivus</name>
    <name type="common">Microworm</name>
    <dbReference type="NCBI Taxonomy" id="6233"/>
    <lineage>
        <taxon>Eukaryota</taxon>
        <taxon>Metazoa</taxon>
        <taxon>Ecdysozoa</taxon>
        <taxon>Nematoda</taxon>
        <taxon>Chromadorea</taxon>
        <taxon>Rhabditida</taxon>
        <taxon>Tylenchina</taxon>
        <taxon>Panagrolaimomorpha</taxon>
        <taxon>Panagrolaimoidea</taxon>
        <taxon>Panagrolaimidae</taxon>
        <taxon>Panagrellus</taxon>
    </lineage>
</organism>
<feature type="region of interest" description="Disordered" evidence="1">
    <location>
        <begin position="361"/>
        <end position="411"/>
    </location>
</feature>
<feature type="region of interest" description="Disordered" evidence="1">
    <location>
        <begin position="247"/>
        <end position="317"/>
    </location>
</feature>
<keyword evidence="2" id="KW-1185">Reference proteome</keyword>
<sequence length="477" mass="55661">GSRISGFFKKGSAHQDYPSSEPFESPVDTTRRIVDIDNTHYTKSTESSVRTDTDFVATFNVYPPRNQELRRFEDHHEHHDFTEYGARDITNEGWTHSSVRHETSTIDPTVTRYITSNIHDGNFSDDDVEDENLPKLDDTPDDFKVRITAIEPEQTPQSGTRLPPLTLSATDHQLRQDRNVREVRSYTDRLISPDRVTSPERRRGWTTITETITYARHMTVERTVRGRRQRYHENIEIHEHGLPLYGSSRRYTARSPDIQPRYDSYRSRSQGPVGRMDRWQQTDFDVEDEHRHSPPRRIRDPLRTSPTQYRSRSSERYDLGEHSYRSYSSKFYDRRALLEDQYPSYTTYTAEEVPRRYGTSTAHPTLHYVDPAVSPRTPPSSKRHEYEQAVRHGDLLSSPGSSRLRSPEGSGLRYQTSNLEEIPVSQMLNDFPTVEYDGNAIEPLETRLLEPGVHTRNRPNAPLRRAQHRIRNYCVML</sequence>
<dbReference type="WBParaSite" id="Pan_g3928.t1">
    <property type="protein sequence ID" value="Pan_g3928.t1"/>
    <property type="gene ID" value="Pan_g3928"/>
</dbReference>
<name>A0A7E4ZZ02_PANRE</name>
<proteinExistence type="predicted"/>
<feature type="compositionally biased region" description="Basic and acidic residues" evidence="1">
    <location>
        <begin position="382"/>
        <end position="394"/>
    </location>
</feature>
<reference evidence="3" key="2">
    <citation type="submission" date="2020-10" db="UniProtKB">
        <authorList>
            <consortium name="WormBaseParasite"/>
        </authorList>
    </citation>
    <scope>IDENTIFICATION</scope>
</reference>
<evidence type="ECO:0000256" key="1">
    <source>
        <dbReference type="SAM" id="MobiDB-lite"/>
    </source>
</evidence>
<dbReference type="AlphaFoldDB" id="A0A7E4ZZ02"/>
<evidence type="ECO:0000313" key="3">
    <source>
        <dbReference type="WBParaSite" id="Pan_g3928.t1"/>
    </source>
</evidence>
<feature type="compositionally biased region" description="Low complexity" evidence="1">
    <location>
        <begin position="395"/>
        <end position="411"/>
    </location>
</feature>
<feature type="compositionally biased region" description="Basic and acidic residues" evidence="1">
    <location>
        <begin position="288"/>
        <end position="302"/>
    </location>
</feature>
<dbReference type="Proteomes" id="UP000492821">
    <property type="component" value="Unassembled WGS sequence"/>
</dbReference>
<accession>A0A7E4ZZ02</accession>
<protein>
    <submittedName>
        <fullName evidence="3">SH2 domain-containing protein</fullName>
    </submittedName>
</protein>
<evidence type="ECO:0000313" key="2">
    <source>
        <dbReference type="Proteomes" id="UP000492821"/>
    </source>
</evidence>
<feature type="region of interest" description="Disordered" evidence="1">
    <location>
        <begin position="1"/>
        <end position="26"/>
    </location>
</feature>